<dbReference type="HAMAP" id="MF_01416">
    <property type="entry name" value="ATP_synth_delta_bact"/>
    <property type="match status" value="1"/>
</dbReference>
<dbReference type="GO" id="GO:0016020">
    <property type="term" value="C:membrane"/>
    <property type="evidence" value="ECO:0007669"/>
    <property type="project" value="UniProtKB-SubCell"/>
</dbReference>
<evidence type="ECO:0000313" key="9">
    <source>
        <dbReference type="EMBL" id="GAX11738.1"/>
    </source>
</evidence>
<keyword evidence="3" id="KW-0813">Transport</keyword>
<keyword evidence="8" id="KW-0066">ATP synthesis</keyword>
<dbReference type="PANTHER" id="PTHR11910">
    <property type="entry name" value="ATP SYNTHASE DELTA CHAIN"/>
    <property type="match status" value="1"/>
</dbReference>
<evidence type="ECO:0000256" key="6">
    <source>
        <dbReference type="ARBA" id="ARBA00023078"/>
    </source>
</evidence>
<keyword evidence="4" id="KW-0375">Hydrogen ion transport</keyword>
<proteinExistence type="inferred from homology"/>
<dbReference type="PRINTS" id="PR00125">
    <property type="entry name" value="ATPASEDELTA"/>
</dbReference>
<comment type="similarity">
    <text evidence="2">Belongs to the ATPase delta chain family.</text>
</comment>
<evidence type="ECO:0000256" key="3">
    <source>
        <dbReference type="ARBA" id="ARBA00022448"/>
    </source>
</evidence>
<dbReference type="InParanoid" id="A0A1Z5JD87"/>
<keyword evidence="10" id="KW-1185">Reference proteome</keyword>
<dbReference type="InterPro" id="IPR020781">
    <property type="entry name" value="ATPase_OSCP/d_CS"/>
</dbReference>
<gene>
    <name evidence="9" type="ORF">FisN_7Lh119</name>
</gene>
<keyword evidence="7" id="KW-0472">Membrane</keyword>
<accession>A0A1Z5JD87</accession>
<evidence type="ECO:0000256" key="8">
    <source>
        <dbReference type="ARBA" id="ARBA00023310"/>
    </source>
</evidence>
<comment type="caution">
    <text evidence="9">The sequence shown here is derived from an EMBL/GenBank/DDBJ whole genome shotgun (WGS) entry which is preliminary data.</text>
</comment>
<evidence type="ECO:0000313" key="10">
    <source>
        <dbReference type="Proteomes" id="UP000198406"/>
    </source>
</evidence>
<evidence type="ECO:0000256" key="7">
    <source>
        <dbReference type="ARBA" id="ARBA00023136"/>
    </source>
</evidence>
<evidence type="ECO:0000256" key="4">
    <source>
        <dbReference type="ARBA" id="ARBA00022781"/>
    </source>
</evidence>
<protein>
    <submittedName>
        <fullName evidence="9">F-type H+-transporting ATPase subunit O</fullName>
    </submittedName>
</protein>
<dbReference type="AlphaFoldDB" id="A0A1Z5JD87"/>
<keyword evidence="6" id="KW-0793">Thylakoid</keyword>
<evidence type="ECO:0000256" key="1">
    <source>
        <dbReference type="ARBA" id="ARBA00004370"/>
    </source>
</evidence>
<evidence type="ECO:0000256" key="5">
    <source>
        <dbReference type="ARBA" id="ARBA00023065"/>
    </source>
</evidence>
<dbReference type="NCBIfam" id="TIGR01145">
    <property type="entry name" value="ATP_synt_delta"/>
    <property type="match status" value="1"/>
</dbReference>
<dbReference type="PROSITE" id="PS00389">
    <property type="entry name" value="ATPASE_DELTA"/>
    <property type="match status" value="1"/>
</dbReference>
<dbReference type="Proteomes" id="UP000198406">
    <property type="component" value="Unassembled WGS sequence"/>
</dbReference>
<evidence type="ECO:0000256" key="2">
    <source>
        <dbReference type="ARBA" id="ARBA00007046"/>
    </source>
</evidence>
<dbReference type="InterPro" id="IPR026015">
    <property type="entry name" value="ATP_synth_OSCP/delta_N_sf"/>
</dbReference>
<sequence length="208" mass="22236">MQRVQPFVQRVSMSVAKRSFSTPAEHKPLITLHGIHARYANATYVAASKAGKLDNVEAELKGLAAAAGKPGAWKTLLENPLIARQAKVDACAKLDDKLSPVTRNLLVTMAGNARLADLPKVVSTFEQLMKAKRGEVDAKIISAEPLSAAQLKAVEKAMASQVPKGKKVVIQAVTDPSIVGGLQVQIGDQFLDLSVKSRIEEISTMSVD</sequence>
<dbReference type="InterPro" id="IPR000711">
    <property type="entry name" value="ATPase_OSCP/dsu"/>
</dbReference>
<dbReference type="OrthoDB" id="1262810at2759"/>
<dbReference type="GO" id="GO:0046933">
    <property type="term" value="F:proton-transporting ATP synthase activity, rotational mechanism"/>
    <property type="evidence" value="ECO:0007669"/>
    <property type="project" value="InterPro"/>
</dbReference>
<reference evidence="9 10" key="1">
    <citation type="journal article" date="2015" name="Plant Cell">
        <title>Oil accumulation by the oleaginous diatom Fistulifera solaris as revealed by the genome and transcriptome.</title>
        <authorList>
            <person name="Tanaka T."/>
            <person name="Maeda Y."/>
            <person name="Veluchamy A."/>
            <person name="Tanaka M."/>
            <person name="Abida H."/>
            <person name="Marechal E."/>
            <person name="Bowler C."/>
            <person name="Muto M."/>
            <person name="Sunaga Y."/>
            <person name="Tanaka M."/>
            <person name="Yoshino T."/>
            <person name="Taniguchi T."/>
            <person name="Fukuda Y."/>
            <person name="Nemoto M."/>
            <person name="Matsumoto M."/>
            <person name="Wong P.S."/>
            <person name="Aburatani S."/>
            <person name="Fujibuchi W."/>
        </authorList>
    </citation>
    <scope>NUCLEOTIDE SEQUENCE [LARGE SCALE GENOMIC DNA]</scope>
    <source>
        <strain evidence="9 10">JPCC DA0580</strain>
    </source>
</reference>
<comment type="subcellular location">
    <subcellularLocation>
        <location evidence="1">Membrane</location>
    </subcellularLocation>
</comment>
<dbReference type="FunCoup" id="A0A1Z5JD87">
    <property type="interactions" value="515"/>
</dbReference>
<dbReference type="EMBL" id="BDSP01000044">
    <property type="protein sequence ID" value="GAX11738.1"/>
    <property type="molecule type" value="Genomic_DNA"/>
</dbReference>
<organism evidence="9 10">
    <name type="scientific">Fistulifera solaris</name>
    <name type="common">Oleaginous diatom</name>
    <dbReference type="NCBI Taxonomy" id="1519565"/>
    <lineage>
        <taxon>Eukaryota</taxon>
        <taxon>Sar</taxon>
        <taxon>Stramenopiles</taxon>
        <taxon>Ochrophyta</taxon>
        <taxon>Bacillariophyta</taxon>
        <taxon>Bacillariophyceae</taxon>
        <taxon>Bacillariophycidae</taxon>
        <taxon>Naviculales</taxon>
        <taxon>Naviculaceae</taxon>
        <taxon>Fistulifera</taxon>
    </lineage>
</organism>
<dbReference type="Pfam" id="PF00213">
    <property type="entry name" value="OSCP"/>
    <property type="match status" value="1"/>
</dbReference>
<name>A0A1Z5JD87_FISSO</name>
<dbReference type="SUPFAM" id="SSF47928">
    <property type="entry name" value="N-terminal domain of the delta subunit of the F1F0-ATP synthase"/>
    <property type="match status" value="1"/>
</dbReference>
<keyword evidence="5" id="KW-0406">Ion transport</keyword>
<dbReference type="Gene3D" id="1.10.520.20">
    <property type="entry name" value="N-terminal domain of the delta subunit of the F1F0-ATP synthase"/>
    <property type="match status" value="1"/>
</dbReference>